<feature type="chain" id="PRO_5008052164" evidence="1">
    <location>
        <begin position="32"/>
        <end position="223"/>
    </location>
</feature>
<evidence type="ECO:0000313" key="3">
    <source>
        <dbReference type="Proteomes" id="UP000077202"/>
    </source>
</evidence>
<dbReference type="Proteomes" id="UP000077202">
    <property type="component" value="Unassembled WGS sequence"/>
</dbReference>
<gene>
    <name evidence="2" type="ORF">AXG93_2818s1130</name>
</gene>
<keyword evidence="3" id="KW-1185">Reference proteome</keyword>
<organism evidence="2 3">
    <name type="scientific">Marchantia polymorpha subsp. ruderalis</name>
    <dbReference type="NCBI Taxonomy" id="1480154"/>
    <lineage>
        <taxon>Eukaryota</taxon>
        <taxon>Viridiplantae</taxon>
        <taxon>Streptophyta</taxon>
        <taxon>Embryophyta</taxon>
        <taxon>Marchantiophyta</taxon>
        <taxon>Marchantiopsida</taxon>
        <taxon>Marchantiidae</taxon>
        <taxon>Marchantiales</taxon>
        <taxon>Marchantiaceae</taxon>
        <taxon>Marchantia</taxon>
    </lineage>
</organism>
<comment type="caution">
    <text evidence="2">The sequence shown here is derived from an EMBL/GenBank/DDBJ whole genome shotgun (WGS) entry which is preliminary data.</text>
</comment>
<reference evidence="2" key="1">
    <citation type="submission" date="2016-03" db="EMBL/GenBank/DDBJ databases">
        <title>Mechanisms controlling the formation of the plant cell surface in tip-growing cells are functionally conserved among land plants.</title>
        <authorList>
            <person name="Honkanen S."/>
            <person name="Jones V.A."/>
            <person name="Morieri G."/>
            <person name="Champion C."/>
            <person name="Hetherington A.J."/>
            <person name="Kelly S."/>
            <person name="Saint-Marcoux D."/>
            <person name="Proust H."/>
            <person name="Prescott H."/>
            <person name="Dolan L."/>
        </authorList>
    </citation>
    <scope>NUCLEOTIDE SEQUENCE [LARGE SCALE GENOMIC DNA]</scope>
    <source>
        <tissue evidence="2">Whole gametophyte</tissue>
    </source>
</reference>
<name>A0A176VZS5_MARPO</name>
<protein>
    <submittedName>
        <fullName evidence="2">Uncharacterized protein</fullName>
    </submittedName>
</protein>
<dbReference type="AlphaFoldDB" id="A0A176VZS5"/>
<evidence type="ECO:0000313" key="2">
    <source>
        <dbReference type="EMBL" id="OAE25436.1"/>
    </source>
</evidence>
<feature type="signal peptide" evidence="1">
    <location>
        <begin position="1"/>
        <end position="31"/>
    </location>
</feature>
<evidence type="ECO:0000256" key="1">
    <source>
        <dbReference type="SAM" id="SignalP"/>
    </source>
</evidence>
<dbReference type="EMBL" id="LVLJ01002338">
    <property type="protein sequence ID" value="OAE25436.1"/>
    <property type="molecule type" value="Genomic_DNA"/>
</dbReference>
<sequence length="223" mass="23648">MESMSNLRGRIPSVLLVALVLALSRLQSIGAVDILFWSQPNCLGQSVGCFGIPAGVCCSLPPTPWPSVQVRNSTACQLTRIFIGGGCSTVWGAFTGNVCASGARFTGGLWVPICRRRQLLADVSDDEQQACTDSSGCKNVMDPNALVYTSGEGNWVLIKDNALGLYEQLTNVPDSEKVAWLTAQGATATLAVKRTLLQSRLRAPNLPLSASLYFLSRGAALAA</sequence>
<keyword evidence="1" id="KW-0732">Signal</keyword>
<proteinExistence type="predicted"/>
<accession>A0A176VZS5</accession>